<dbReference type="InterPro" id="IPR050263">
    <property type="entry name" value="Bact_Fimbrial_Adh_Pro"/>
</dbReference>
<dbReference type="Pfam" id="PF00419">
    <property type="entry name" value="Fimbrial"/>
    <property type="match status" value="1"/>
</dbReference>
<proteinExistence type="predicted"/>
<evidence type="ECO:0000259" key="2">
    <source>
        <dbReference type="Pfam" id="PF00419"/>
    </source>
</evidence>
<dbReference type="PANTHER" id="PTHR33420:SF4">
    <property type="entry name" value="FIMBRIAL-LIKE PROTEIN FIMF"/>
    <property type="match status" value="1"/>
</dbReference>
<feature type="domain" description="Fimbrial-type adhesion" evidence="2">
    <location>
        <begin position="202"/>
        <end position="376"/>
    </location>
</feature>
<dbReference type="InterPro" id="IPR000259">
    <property type="entry name" value="Adhesion_dom_fimbrial"/>
</dbReference>
<dbReference type="Proteomes" id="UP001548992">
    <property type="component" value="Unassembled WGS sequence"/>
</dbReference>
<evidence type="ECO:0000313" key="4">
    <source>
        <dbReference type="Proteomes" id="UP001548992"/>
    </source>
</evidence>
<keyword evidence="1" id="KW-0732">Signal</keyword>
<dbReference type="Gene3D" id="2.60.40.3310">
    <property type="match status" value="1"/>
</dbReference>
<dbReference type="SUPFAM" id="SSF49401">
    <property type="entry name" value="Bacterial adhesins"/>
    <property type="match status" value="1"/>
</dbReference>
<gene>
    <name evidence="3" type="ORF">ABXV16_09540</name>
</gene>
<reference evidence="3 4" key="1">
    <citation type="submission" date="2024-07" db="EMBL/GenBank/DDBJ databases">
        <title>Isolation, whole-genome sequencing, and annotation of five antibiotic-resistant bacteria from environmental samples.</title>
        <authorList>
            <person name="Bedore T."/>
            <person name="Hudson A.O."/>
            <person name="Kumar G."/>
        </authorList>
    </citation>
    <scope>NUCLEOTIDE SEQUENCE [LARGE SCALE GENOMIC DNA]</scope>
    <source>
        <strain evidence="3 4">RIT844</strain>
    </source>
</reference>
<evidence type="ECO:0000313" key="3">
    <source>
        <dbReference type="EMBL" id="MET3075987.1"/>
    </source>
</evidence>
<name>A0ABV2DY76_9GAMM</name>
<dbReference type="RefSeq" id="WP_192234840.1">
    <property type="nucleotide sequence ID" value="NZ_JBEWWF010000002.1"/>
</dbReference>
<dbReference type="EMBL" id="JBEWWF010000002">
    <property type="protein sequence ID" value="MET3075987.1"/>
    <property type="molecule type" value="Genomic_DNA"/>
</dbReference>
<keyword evidence="4" id="KW-1185">Reference proteome</keyword>
<protein>
    <submittedName>
        <fullName evidence="3">Fimbrial protein</fullName>
    </submittedName>
</protein>
<evidence type="ECO:0000256" key="1">
    <source>
        <dbReference type="SAM" id="SignalP"/>
    </source>
</evidence>
<organism evidence="3 4">
    <name type="scientific">Pantoea leporis</name>
    <dbReference type="NCBI Taxonomy" id="2933780"/>
    <lineage>
        <taxon>Bacteria</taxon>
        <taxon>Pseudomonadati</taxon>
        <taxon>Pseudomonadota</taxon>
        <taxon>Gammaproteobacteria</taxon>
        <taxon>Enterobacterales</taxon>
        <taxon>Erwiniaceae</taxon>
        <taxon>Pantoea</taxon>
    </lineage>
</organism>
<sequence length="377" mass="39387">MKKIIVAILFLLINTTSLLAWADRCDYDPGSGPVNLTVPLSVANISVGADVPVGSTVHTLKVIGSTGKQPWLVCRPEGTSNGFSIDQYLSLTNAPALVPGWTGNYAGAVFQTGVPGLGVAIVNNDGTTANQAITTSAVKKWTTPVGNTAYHFYYGNSFTLHFIKTGPMSAGTVNGAQLPTVLLTTGSVTPVVNIPDTPYRLNFSGSLNVIAASCTTPDVNVNMGKWEINSWFGTGKANATSWVPFDIRLTNCPAFQGNYSNPSAPPTYHTGSGFAAGTWVTNSIKIRFTPSNGVIDAAQGIMSLDNSADSAQGIGIQIADGKVSPAPVNLNQTLDKNMASNAVGTVLLPFSARYIKTGGTVSPGVANGKVIFNISYY</sequence>
<comment type="caution">
    <text evidence="3">The sequence shown here is derived from an EMBL/GenBank/DDBJ whole genome shotgun (WGS) entry which is preliminary data.</text>
</comment>
<dbReference type="Gene3D" id="2.60.40.1090">
    <property type="entry name" value="Fimbrial-type adhesion domain"/>
    <property type="match status" value="1"/>
</dbReference>
<feature type="chain" id="PRO_5047143623" evidence="1">
    <location>
        <begin position="23"/>
        <end position="377"/>
    </location>
</feature>
<dbReference type="InterPro" id="IPR008966">
    <property type="entry name" value="Adhesion_dom_sf"/>
</dbReference>
<dbReference type="InterPro" id="IPR036937">
    <property type="entry name" value="Adhesion_dom_fimbrial_sf"/>
</dbReference>
<dbReference type="PANTHER" id="PTHR33420">
    <property type="entry name" value="FIMBRIAL SUBUNIT ELFA-RELATED"/>
    <property type="match status" value="1"/>
</dbReference>
<feature type="signal peptide" evidence="1">
    <location>
        <begin position="1"/>
        <end position="22"/>
    </location>
</feature>
<accession>A0ABV2DY76</accession>